<dbReference type="NCBIfam" id="NF003745">
    <property type="entry name" value="PRK05342.1"/>
    <property type="match status" value="1"/>
</dbReference>
<dbReference type="Gene3D" id="3.40.50.300">
    <property type="entry name" value="P-loop containing nucleotide triphosphate hydrolases"/>
    <property type="match status" value="1"/>
</dbReference>
<dbReference type="InterPro" id="IPR004487">
    <property type="entry name" value="Clp_protease_ATP-bd_su_ClpX"/>
</dbReference>
<dbReference type="EMBL" id="OR769218">
    <property type="protein sequence ID" value="WQJ54473.1"/>
    <property type="molecule type" value="Genomic_DNA"/>
</dbReference>
<name>A0ABZ0Z5L9_9CAUD</name>
<dbReference type="NCBIfam" id="TIGR00382">
    <property type="entry name" value="clpX"/>
    <property type="match status" value="1"/>
</dbReference>
<keyword evidence="3" id="KW-0862">Zinc</keyword>
<protein>
    <recommendedName>
        <fullName evidence="6">ClpX-type ZB domain-containing protein</fullName>
    </recommendedName>
</protein>
<evidence type="ECO:0000256" key="2">
    <source>
        <dbReference type="ARBA" id="ARBA00022741"/>
    </source>
</evidence>
<dbReference type="Pfam" id="PF07724">
    <property type="entry name" value="AAA_2"/>
    <property type="match status" value="1"/>
</dbReference>
<dbReference type="CDD" id="cd19497">
    <property type="entry name" value="RecA-like_ClpX"/>
    <property type="match status" value="1"/>
</dbReference>
<keyword evidence="5" id="KW-0143">Chaperone</keyword>
<dbReference type="InterPro" id="IPR038366">
    <property type="entry name" value="Znf_CppX_C4_sf"/>
</dbReference>
<dbReference type="Gene3D" id="6.20.220.10">
    <property type="entry name" value="ClpX chaperone, C4-type zinc finger domain"/>
    <property type="match status" value="1"/>
</dbReference>
<dbReference type="InterPro" id="IPR003959">
    <property type="entry name" value="ATPase_AAA_core"/>
</dbReference>
<dbReference type="Gene3D" id="1.10.8.60">
    <property type="match status" value="1"/>
</dbReference>
<dbReference type="SMART" id="SM00994">
    <property type="entry name" value="zf-C4_ClpX"/>
    <property type="match status" value="1"/>
</dbReference>
<keyword evidence="8" id="KW-1185">Reference proteome</keyword>
<proteinExistence type="predicted"/>
<keyword evidence="2" id="KW-0547">Nucleotide-binding</keyword>
<evidence type="ECO:0000256" key="4">
    <source>
        <dbReference type="ARBA" id="ARBA00022840"/>
    </source>
</evidence>
<dbReference type="InterPro" id="IPR050052">
    <property type="entry name" value="ATP-dep_Clp_protease_ClpX"/>
</dbReference>
<dbReference type="Pfam" id="PF10431">
    <property type="entry name" value="ClpB_D2-small"/>
    <property type="match status" value="1"/>
</dbReference>
<dbReference type="SMART" id="SM00382">
    <property type="entry name" value="AAA"/>
    <property type="match status" value="1"/>
</dbReference>
<organism evidence="7 8">
    <name type="scientific">phage Lak_Megaphage_RVC_AP1_GC26</name>
    <dbReference type="NCBI Taxonomy" id="3109224"/>
    <lineage>
        <taxon>Viruses</taxon>
        <taxon>Duplodnaviria</taxon>
        <taxon>Heunggongvirae</taxon>
        <taxon>Uroviricota</taxon>
        <taxon>Caudoviricetes</taxon>
        <taxon>Caudoviricetes code 15 clade</taxon>
    </lineage>
</organism>
<feature type="domain" description="ClpX-type ZB" evidence="6">
    <location>
        <begin position="14"/>
        <end position="69"/>
    </location>
</feature>
<dbReference type="InterPro" id="IPR003593">
    <property type="entry name" value="AAA+_ATPase"/>
</dbReference>
<accession>A0ABZ0Z5L9</accession>
<dbReference type="SMART" id="SM01086">
    <property type="entry name" value="ClpB_D2-small"/>
    <property type="match status" value="1"/>
</dbReference>
<evidence type="ECO:0000256" key="3">
    <source>
        <dbReference type="ARBA" id="ARBA00022833"/>
    </source>
</evidence>
<dbReference type="InterPro" id="IPR059188">
    <property type="entry name" value="Znf_CLPX-like"/>
</dbReference>
<evidence type="ECO:0000259" key="6">
    <source>
        <dbReference type="PROSITE" id="PS51902"/>
    </source>
</evidence>
<keyword evidence="1" id="KW-0479">Metal-binding</keyword>
<reference evidence="7 8" key="1">
    <citation type="submission" date="2023-11" db="EMBL/GenBank/DDBJ databases">
        <authorList>
            <person name="Cook R."/>
            <person name="Crisci M."/>
            <person name="Pye H."/>
            <person name="Adriaenssens E."/>
            <person name="Santini J."/>
        </authorList>
    </citation>
    <scope>NUCLEOTIDE SEQUENCE [LARGE SCALE GENOMIC DNA]</scope>
    <source>
        <strain evidence="7">Lak_Megaphage_RVC_AP1_GC26</strain>
    </source>
</reference>
<evidence type="ECO:0000256" key="5">
    <source>
        <dbReference type="ARBA" id="ARBA00023186"/>
    </source>
</evidence>
<dbReference type="PANTHER" id="PTHR48102">
    <property type="entry name" value="ATP-DEPENDENT CLP PROTEASE ATP-BINDING SUBUNIT CLPX-LIKE, MITOCHONDRIAL-RELATED"/>
    <property type="match status" value="1"/>
</dbReference>
<sequence length="433" mass="49078">MLLLQLFKFWFLIMAVKKDKDTNKENKCSFCGKTKKDVALLFNGEFGSICNECCDQIYNMNLSIINHNTNFIPEDEFHKDDVKKPTEIKDFLDQYVIGQDKAKQRLAVAVYNHYKRIKQKGFDDVEIEKSNCICIGDTGVGKTLLVKSIAKMLDVPISIVDCSSITEAGYVGDDVETSITRLLQACDYDVKKAEHGICFLDEIDKIARKSGGNPSITRDVSGEGVQQALLKIIEGTVVNVPPKGGRKHPDAKMVQVDTKNILFICGGAFVGLDKIIERRMNKSSLGFISKEENKQYIEDKENNNILKYANAEDFKNFGLIPELIGRLPIITYLNPLSEEDLKRILIEPKNAIIKQFKKLFELDGIELIIDDDVYDYIVKLSIKNKLGARGLRGIVEALLSDDMYKMPATDEKQLHITIEYAKEKLLEYENTYN</sequence>
<dbReference type="PROSITE" id="PS51902">
    <property type="entry name" value="CLPX_ZB"/>
    <property type="match status" value="1"/>
</dbReference>
<dbReference type="InterPro" id="IPR019489">
    <property type="entry name" value="Clp_ATPase_C"/>
</dbReference>
<keyword evidence="4" id="KW-0067">ATP-binding</keyword>
<dbReference type="Pfam" id="PF06689">
    <property type="entry name" value="zf-C4_ClpX"/>
    <property type="match status" value="1"/>
</dbReference>
<dbReference type="InterPro" id="IPR027417">
    <property type="entry name" value="P-loop_NTPase"/>
</dbReference>
<dbReference type="SUPFAM" id="SSF57716">
    <property type="entry name" value="Glucocorticoid receptor-like (DNA-binding domain)"/>
    <property type="match status" value="1"/>
</dbReference>
<evidence type="ECO:0000313" key="8">
    <source>
        <dbReference type="Proteomes" id="UP001346559"/>
    </source>
</evidence>
<dbReference type="PANTHER" id="PTHR48102:SF7">
    <property type="entry name" value="ATP-DEPENDENT CLP PROTEASE ATP-BINDING SUBUNIT CLPX-LIKE, MITOCHONDRIAL"/>
    <property type="match status" value="1"/>
</dbReference>
<dbReference type="Proteomes" id="UP001346559">
    <property type="component" value="Segment"/>
</dbReference>
<dbReference type="SUPFAM" id="SSF52540">
    <property type="entry name" value="P-loop containing nucleoside triphosphate hydrolases"/>
    <property type="match status" value="1"/>
</dbReference>
<dbReference type="InterPro" id="IPR010603">
    <property type="entry name" value="Znf_CppX_C4"/>
</dbReference>
<evidence type="ECO:0000313" key="7">
    <source>
        <dbReference type="EMBL" id="WQJ54473.1"/>
    </source>
</evidence>
<evidence type="ECO:0000256" key="1">
    <source>
        <dbReference type="ARBA" id="ARBA00022723"/>
    </source>
</evidence>